<evidence type="ECO:0000313" key="1">
    <source>
        <dbReference type="EMBL" id="MDT0549351.1"/>
    </source>
</evidence>
<gene>
    <name evidence="1" type="ORF">RND15_42790</name>
</gene>
<keyword evidence="2" id="KW-1185">Reference proteome</keyword>
<sequence length="106" mass="11659">MAEQSTQDWLANLAALKEAIGAVGRESTEITTGMASIAAKMNDIGTSWNSPSYATFDDIKSWFLTCQHDLEALMEDILRRMNTTYSNYHNAEGTNYDNVTDGPSDG</sequence>
<dbReference type="EMBL" id="JAVRFD010000033">
    <property type="protein sequence ID" value="MDT0549351.1"/>
    <property type="molecule type" value="Genomic_DNA"/>
</dbReference>
<dbReference type="RefSeq" id="WP_311729915.1">
    <property type="nucleotide sequence ID" value="NZ_JAVRFD010000033.1"/>
</dbReference>
<evidence type="ECO:0008006" key="3">
    <source>
        <dbReference type="Google" id="ProtNLM"/>
    </source>
</evidence>
<comment type="caution">
    <text evidence="1">The sequence shown here is derived from an EMBL/GenBank/DDBJ whole genome shotgun (WGS) entry which is preliminary data.</text>
</comment>
<dbReference type="SUPFAM" id="SSF140453">
    <property type="entry name" value="EsxAB dimer-like"/>
    <property type="match status" value="1"/>
</dbReference>
<dbReference type="Proteomes" id="UP001180754">
    <property type="component" value="Unassembled WGS sequence"/>
</dbReference>
<name>A0ABU2XTU8_9ACTN</name>
<dbReference type="InterPro" id="IPR036689">
    <property type="entry name" value="ESAT-6-like_sf"/>
</dbReference>
<dbReference type="Gene3D" id="1.10.287.1060">
    <property type="entry name" value="ESAT-6-like"/>
    <property type="match status" value="1"/>
</dbReference>
<proteinExistence type="predicted"/>
<protein>
    <recommendedName>
        <fullName evidence="3">WXG100 family type VII secretion target</fullName>
    </recommendedName>
</protein>
<organism evidence="1 2">
    <name type="scientific">Streptomyces lonegramiae</name>
    <dbReference type="NCBI Taxonomy" id="3075524"/>
    <lineage>
        <taxon>Bacteria</taxon>
        <taxon>Bacillati</taxon>
        <taxon>Actinomycetota</taxon>
        <taxon>Actinomycetes</taxon>
        <taxon>Kitasatosporales</taxon>
        <taxon>Streptomycetaceae</taxon>
        <taxon>Streptomyces</taxon>
    </lineage>
</organism>
<evidence type="ECO:0000313" key="2">
    <source>
        <dbReference type="Proteomes" id="UP001180754"/>
    </source>
</evidence>
<reference evidence="1" key="1">
    <citation type="submission" date="2024-05" db="EMBL/GenBank/DDBJ databases">
        <title>30 novel species of actinomycetes from the DSMZ collection.</title>
        <authorList>
            <person name="Nouioui I."/>
        </authorList>
    </citation>
    <scope>NUCLEOTIDE SEQUENCE</scope>
    <source>
        <strain evidence="1">DSM 41529</strain>
    </source>
</reference>
<accession>A0ABU2XTU8</accession>